<dbReference type="PANTHER" id="PTHR42736">
    <property type="entry name" value="PROTEIN-GLUTAMINE GAMMA-GLUTAMYLTRANSFERASE"/>
    <property type="match status" value="1"/>
</dbReference>
<reference evidence="3 4" key="1">
    <citation type="submission" date="2018-09" db="EMBL/GenBank/DDBJ databases">
        <title>Paenibacillus aracenensis nov. sp. isolated from a cave in southern Spain.</title>
        <authorList>
            <person name="Jurado V."/>
            <person name="Gutierrez-Patricio S."/>
            <person name="Gonzalez-Pimentel J.L."/>
            <person name="Miller A.Z."/>
            <person name="Laiz L."/>
            <person name="Saiz-Jimenez C."/>
        </authorList>
    </citation>
    <scope>NUCLEOTIDE SEQUENCE [LARGE SCALE GENOMIC DNA]</scope>
    <source>
        <strain evidence="3 4">DSM 22867</strain>
    </source>
</reference>
<dbReference type="AlphaFoldDB" id="A0A3A1VET3"/>
<accession>A0A3A1VET3</accession>
<feature type="transmembrane region" description="Helical" evidence="1">
    <location>
        <begin position="157"/>
        <end position="176"/>
    </location>
</feature>
<dbReference type="PANTHER" id="PTHR42736:SF1">
    <property type="entry name" value="PROTEIN-GLUTAMINE GAMMA-GLUTAMYLTRANSFERASE"/>
    <property type="match status" value="1"/>
</dbReference>
<feature type="transmembrane region" description="Helical" evidence="1">
    <location>
        <begin position="106"/>
        <end position="127"/>
    </location>
</feature>
<keyword evidence="4" id="KW-1185">Reference proteome</keyword>
<dbReference type="Pfam" id="PF13559">
    <property type="entry name" value="DUF4129"/>
    <property type="match status" value="1"/>
</dbReference>
<feature type="transmembrane region" description="Helical" evidence="1">
    <location>
        <begin position="21"/>
        <end position="39"/>
    </location>
</feature>
<dbReference type="SUPFAM" id="SSF54001">
    <property type="entry name" value="Cysteine proteinases"/>
    <property type="match status" value="1"/>
</dbReference>
<dbReference type="EMBL" id="QXQA01000002">
    <property type="protein sequence ID" value="RIX59428.1"/>
    <property type="molecule type" value="Genomic_DNA"/>
</dbReference>
<feature type="transmembrane region" description="Helical" evidence="1">
    <location>
        <begin position="196"/>
        <end position="216"/>
    </location>
</feature>
<feature type="domain" description="Transglutaminase-like" evidence="2">
    <location>
        <begin position="493"/>
        <end position="581"/>
    </location>
</feature>
<evidence type="ECO:0000313" key="4">
    <source>
        <dbReference type="Proteomes" id="UP000266482"/>
    </source>
</evidence>
<name>A0A3A1VET3_9BACL</name>
<protein>
    <submittedName>
        <fullName evidence="3">DUF4129 domain-containing protein</fullName>
    </submittedName>
</protein>
<evidence type="ECO:0000256" key="1">
    <source>
        <dbReference type="SAM" id="Phobius"/>
    </source>
</evidence>
<dbReference type="RefSeq" id="WP_119598259.1">
    <property type="nucleotide sequence ID" value="NZ_QXQA01000002.1"/>
</dbReference>
<dbReference type="SMART" id="SM00460">
    <property type="entry name" value="TGc"/>
    <property type="match status" value="1"/>
</dbReference>
<sequence>MKWRSIVSYLSKHWYERFVSIFTAVVIMSCLSIFEGYWWPESFEIAYRTLIWAAVIDLLLPYKPRALRWAVQWIAAVIITFRHARMEWEVAPPEQSGEFGWWLQQTLAGLHPFIWFAVALLAMHIVFSAWAITRARMFGLIGASIMVLTIADSFTPIWLWDNVAVVVFTGLIWLVLNHLHKLQLTHPDSWRDLLEYPIRILTPAIIVLSVFFIIALNVPSVAPLLQDPYTIWKNAQGEEVQVFLGEKAIVNDNNPTSSGNASSGYSRNDEVLGGGFDYDFSPVMMVTTSQKSYWRGESKAFYDGKGWTRESTSRGVMTAGVTKGAPLLETVDRSLAEVTEVEQIVTVVREDPFPVLFGAAPVSRVDWIGEVDAFNPSSVAWLPDLWELRWNESVKYPEMYAVTSSVVALDEEGLRTAEAELPDPAANALYLQLPNTVTERTRALAAQVTAEGATDYDKAKLLEAYLKNTYVYNNKPDLKKLTGGSPDFVDQFLFELMEGYCDYFSTAMAVMARSIDLPTRWVKGFSPGLLPSIGGPPGEFVTPEEINPTGAGTYTVRNSDAHSWVEIYFEGYGWIPFEPTAGFSFPYVAPAGEEITLPEIDPNVPDTDGSTVETKSSGSGVWAWAALGVLLVSAAAGLVLARRRIITAWRKLRQGAHTTNDQIVMETHRLLRMCKKHGLRREEHETMREAVSRWAEVYKRLKDDFLFVLDGFEQAKYGSRVATREEADRFVSKVRYLIGELK</sequence>
<gene>
    <name evidence="3" type="ORF">D3P08_04575</name>
</gene>
<keyword evidence="1" id="KW-0472">Membrane</keyword>
<keyword evidence="1" id="KW-1133">Transmembrane helix</keyword>
<dbReference type="InterPro" id="IPR052901">
    <property type="entry name" value="Bact_TGase-like"/>
</dbReference>
<keyword evidence="1" id="KW-0812">Transmembrane</keyword>
<feature type="transmembrane region" description="Helical" evidence="1">
    <location>
        <begin position="134"/>
        <end position="151"/>
    </location>
</feature>
<dbReference type="OrthoDB" id="9804872at2"/>
<dbReference type="Pfam" id="PF01841">
    <property type="entry name" value="Transglut_core"/>
    <property type="match status" value="1"/>
</dbReference>
<feature type="transmembrane region" description="Helical" evidence="1">
    <location>
        <begin position="621"/>
        <end position="641"/>
    </location>
</feature>
<comment type="caution">
    <text evidence="3">The sequence shown here is derived from an EMBL/GenBank/DDBJ whole genome shotgun (WGS) entry which is preliminary data.</text>
</comment>
<dbReference type="InterPro" id="IPR038765">
    <property type="entry name" value="Papain-like_cys_pep_sf"/>
</dbReference>
<evidence type="ECO:0000259" key="2">
    <source>
        <dbReference type="SMART" id="SM00460"/>
    </source>
</evidence>
<dbReference type="PROSITE" id="PS51257">
    <property type="entry name" value="PROKAR_LIPOPROTEIN"/>
    <property type="match status" value="1"/>
</dbReference>
<proteinExistence type="predicted"/>
<dbReference type="InterPro" id="IPR025403">
    <property type="entry name" value="TgpA-like_C"/>
</dbReference>
<evidence type="ECO:0000313" key="3">
    <source>
        <dbReference type="EMBL" id="RIX59428.1"/>
    </source>
</evidence>
<organism evidence="3 4">
    <name type="scientific">Paenibacillus nanensis</name>
    <dbReference type="NCBI Taxonomy" id="393251"/>
    <lineage>
        <taxon>Bacteria</taxon>
        <taxon>Bacillati</taxon>
        <taxon>Bacillota</taxon>
        <taxon>Bacilli</taxon>
        <taxon>Bacillales</taxon>
        <taxon>Paenibacillaceae</taxon>
        <taxon>Paenibacillus</taxon>
    </lineage>
</organism>
<dbReference type="Proteomes" id="UP000266482">
    <property type="component" value="Unassembled WGS sequence"/>
</dbReference>
<dbReference type="InterPro" id="IPR002931">
    <property type="entry name" value="Transglutaminase-like"/>
</dbReference>
<dbReference type="Gene3D" id="3.10.620.30">
    <property type="match status" value="1"/>
</dbReference>